<dbReference type="InterPro" id="IPR003439">
    <property type="entry name" value="ABC_transporter-like_ATP-bd"/>
</dbReference>
<keyword evidence="1" id="KW-0547">Nucleotide-binding</keyword>
<dbReference type="GO" id="GO:0005524">
    <property type="term" value="F:ATP binding"/>
    <property type="evidence" value="ECO:0007669"/>
    <property type="project" value="UniProtKB-KW"/>
</dbReference>
<organism evidence="4">
    <name type="scientific">metagenome</name>
    <dbReference type="NCBI Taxonomy" id="256318"/>
    <lineage>
        <taxon>unclassified sequences</taxon>
        <taxon>metagenomes</taxon>
    </lineage>
</organism>
<dbReference type="AlphaFoldDB" id="A0A2P2C6J6"/>
<dbReference type="PROSITE" id="PS50893">
    <property type="entry name" value="ABC_TRANSPORTER_2"/>
    <property type="match status" value="1"/>
</dbReference>
<reference evidence="4" key="1">
    <citation type="submission" date="2015-08" db="EMBL/GenBank/DDBJ databases">
        <authorList>
            <person name="Babu N.S."/>
            <person name="Beckwith C.J."/>
            <person name="Beseler K.G."/>
            <person name="Brison A."/>
            <person name="Carone J.V."/>
            <person name="Caskin T.P."/>
            <person name="Diamond M."/>
            <person name="Durham M.E."/>
            <person name="Foxe J.M."/>
            <person name="Go M."/>
            <person name="Henderson B.A."/>
            <person name="Jones I.B."/>
            <person name="McGettigan J.A."/>
            <person name="Micheletti S.J."/>
            <person name="Nasrallah M.E."/>
            <person name="Ortiz D."/>
            <person name="Piller C.R."/>
            <person name="Privatt S.R."/>
            <person name="Schneider S.L."/>
            <person name="Sharp S."/>
            <person name="Smith T.C."/>
            <person name="Stanton J.D."/>
            <person name="Ullery H.E."/>
            <person name="Wilson R.J."/>
            <person name="Serrano M.G."/>
            <person name="Buck G."/>
            <person name="Lee V."/>
            <person name="Wang Y."/>
            <person name="Carvalho R."/>
            <person name="Voegtly L."/>
            <person name="Shi R."/>
            <person name="Duckworth R."/>
            <person name="Johnson A."/>
            <person name="Loviza R."/>
            <person name="Walstead R."/>
            <person name="Shah Z."/>
            <person name="Kiflezghi M."/>
            <person name="Wade K."/>
            <person name="Ball S.L."/>
            <person name="Bradley K.W."/>
            <person name="Asai D.J."/>
            <person name="Bowman C.A."/>
            <person name="Russell D.A."/>
            <person name="Pope W.H."/>
            <person name="Jacobs-Sera D."/>
            <person name="Hendrix R.W."/>
            <person name="Hatfull G.F."/>
        </authorList>
    </citation>
    <scope>NUCLEOTIDE SEQUENCE</scope>
</reference>
<name>A0A2P2C6J6_9ZZZZ</name>
<dbReference type="GO" id="GO:0016887">
    <property type="term" value="F:ATP hydrolysis activity"/>
    <property type="evidence" value="ECO:0007669"/>
    <property type="project" value="InterPro"/>
</dbReference>
<feature type="domain" description="ABC transporter" evidence="3">
    <location>
        <begin position="1"/>
        <end position="185"/>
    </location>
</feature>
<evidence type="ECO:0000259" key="3">
    <source>
        <dbReference type="PROSITE" id="PS50893"/>
    </source>
</evidence>
<dbReference type="Gene3D" id="3.40.50.300">
    <property type="entry name" value="P-loop containing nucleotide triphosphate hydrolases"/>
    <property type="match status" value="1"/>
</dbReference>
<dbReference type="EMBL" id="CZKA01000028">
    <property type="protein sequence ID" value="CUR56402.1"/>
    <property type="molecule type" value="Genomic_DNA"/>
</dbReference>
<dbReference type="Pfam" id="PF00005">
    <property type="entry name" value="ABC_tran"/>
    <property type="match status" value="1"/>
</dbReference>
<keyword evidence="2 4" id="KW-0067">ATP-binding</keyword>
<sequence length="185" mass="19637">MAVVGPSGSGKSTLLRVLAGLQRPTSGTVQIDGEPIARPSWRSAGDPRVTLIHQDYRLVAYLSVEENLRLTAEVRNLPVTASTIHEALLRVGLEHLAYSRLPSTLSGGEQQRLAIARALVCSASVLLADEPTGALDSENTIRVAEVLGDIGRQAGVTVVIATHDPLVAAAVDRVYHLRHGTVNEA</sequence>
<evidence type="ECO:0000256" key="2">
    <source>
        <dbReference type="ARBA" id="ARBA00022840"/>
    </source>
</evidence>
<evidence type="ECO:0000256" key="1">
    <source>
        <dbReference type="ARBA" id="ARBA00022741"/>
    </source>
</evidence>
<accession>A0A2P2C6J6</accession>
<protein>
    <submittedName>
        <fullName evidence="4">Putative ABC transporter, ATP-binding protein</fullName>
    </submittedName>
</protein>
<dbReference type="GO" id="GO:0005886">
    <property type="term" value="C:plasma membrane"/>
    <property type="evidence" value="ECO:0007669"/>
    <property type="project" value="TreeGrafter"/>
</dbReference>
<proteinExistence type="predicted"/>
<gene>
    <name evidence="4" type="ORF">NOCA2340024</name>
</gene>
<dbReference type="SUPFAM" id="SSF52540">
    <property type="entry name" value="P-loop containing nucleoside triphosphate hydrolases"/>
    <property type="match status" value="1"/>
</dbReference>
<dbReference type="PROSITE" id="PS00211">
    <property type="entry name" value="ABC_TRANSPORTER_1"/>
    <property type="match status" value="1"/>
</dbReference>
<dbReference type="InterPro" id="IPR027417">
    <property type="entry name" value="P-loop_NTPase"/>
</dbReference>
<dbReference type="InterPro" id="IPR017871">
    <property type="entry name" value="ABC_transporter-like_CS"/>
</dbReference>
<evidence type="ECO:0000313" key="4">
    <source>
        <dbReference type="EMBL" id="CUR56402.1"/>
    </source>
</evidence>
<dbReference type="GO" id="GO:0022857">
    <property type="term" value="F:transmembrane transporter activity"/>
    <property type="evidence" value="ECO:0007669"/>
    <property type="project" value="TreeGrafter"/>
</dbReference>
<dbReference type="InterPro" id="IPR003593">
    <property type="entry name" value="AAA+_ATPase"/>
</dbReference>
<dbReference type="InterPro" id="IPR015854">
    <property type="entry name" value="ABC_transpr_LolD-like"/>
</dbReference>
<dbReference type="PANTHER" id="PTHR24220">
    <property type="entry name" value="IMPORT ATP-BINDING PROTEIN"/>
    <property type="match status" value="1"/>
</dbReference>
<dbReference type="SMART" id="SM00382">
    <property type="entry name" value="AAA"/>
    <property type="match status" value="1"/>
</dbReference>